<evidence type="ECO:0000256" key="1">
    <source>
        <dbReference type="SAM" id="SignalP"/>
    </source>
</evidence>
<gene>
    <name evidence="2" type="ordered locus">Psta_4000</name>
</gene>
<dbReference type="eggNOG" id="ENOG5032ZSA">
    <property type="taxonomic scope" value="Bacteria"/>
</dbReference>
<organism evidence="2 3">
    <name type="scientific">Pirellula staleyi (strain ATCC 27377 / DSM 6068 / ICPB 4128)</name>
    <name type="common">Pirella staleyi</name>
    <dbReference type="NCBI Taxonomy" id="530564"/>
    <lineage>
        <taxon>Bacteria</taxon>
        <taxon>Pseudomonadati</taxon>
        <taxon>Planctomycetota</taxon>
        <taxon>Planctomycetia</taxon>
        <taxon>Pirellulales</taxon>
        <taxon>Pirellulaceae</taxon>
        <taxon>Pirellula</taxon>
    </lineage>
</organism>
<feature type="chain" id="PRO_5003035383" evidence="1">
    <location>
        <begin position="29"/>
        <end position="170"/>
    </location>
</feature>
<keyword evidence="1" id="KW-0732">Signal</keyword>
<dbReference type="HOGENOM" id="CLU_1569246_0_0_0"/>
<protein>
    <submittedName>
        <fullName evidence="2">Uncharacterized protein</fullName>
    </submittedName>
</protein>
<keyword evidence="3" id="KW-1185">Reference proteome</keyword>
<evidence type="ECO:0000313" key="3">
    <source>
        <dbReference type="Proteomes" id="UP000001887"/>
    </source>
</evidence>
<sequence length="170" mass="18389" precursor="true">MVTWRRMRARVAFLAVVLAVAVASPALAGDLSGCWSGGWCSQKTGHKGPLQAQFVRQDDSSYLVHFSGKFFKIMPFKYSVVLDVVEDGETVKLRGDSYLGRIFGWFHYEASATQSEFVANYSSCKDCGTFRLCRCTICTPATTCTTPAANCTEAAPAATAKPPVPTPAAE</sequence>
<evidence type="ECO:0000313" key="2">
    <source>
        <dbReference type="EMBL" id="ADB18654.1"/>
    </source>
</evidence>
<dbReference type="Proteomes" id="UP000001887">
    <property type="component" value="Chromosome"/>
</dbReference>
<reference evidence="2 3" key="1">
    <citation type="journal article" date="2009" name="Stand. Genomic Sci.">
        <title>Complete genome sequence of Pirellula staleyi type strain (ATCC 27377).</title>
        <authorList>
            <person name="Clum A."/>
            <person name="Tindall B.J."/>
            <person name="Sikorski J."/>
            <person name="Ivanova N."/>
            <person name="Mavrommatis K."/>
            <person name="Lucas S."/>
            <person name="Glavina del Rio T."/>
            <person name="Nolan M."/>
            <person name="Chen F."/>
            <person name="Tice H."/>
            <person name="Pitluck S."/>
            <person name="Cheng J.F."/>
            <person name="Chertkov O."/>
            <person name="Brettin T."/>
            <person name="Han C."/>
            <person name="Detter J.C."/>
            <person name="Kuske C."/>
            <person name="Bruce D."/>
            <person name="Goodwin L."/>
            <person name="Ovchinikova G."/>
            <person name="Pati A."/>
            <person name="Mikhailova N."/>
            <person name="Chen A."/>
            <person name="Palaniappan K."/>
            <person name="Land M."/>
            <person name="Hauser L."/>
            <person name="Chang Y.J."/>
            <person name="Jeffries C.D."/>
            <person name="Chain P."/>
            <person name="Rohde M."/>
            <person name="Goker M."/>
            <person name="Bristow J."/>
            <person name="Eisen J.A."/>
            <person name="Markowitz V."/>
            <person name="Hugenholtz P."/>
            <person name="Kyrpides N.C."/>
            <person name="Klenk H.P."/>
            <person name="Lapidus A."/>
        </authorList>
    </citation>
    <scope>NUCLEOTIDE SEQUENCE [LARGE SCALE GENOMIC DNA]</scope>
    <source>
        <strain evidence="3">ATCC 27377 / DSM 6068 / ICPB 4128</strain>
    </source>
</reference>
<proteinExistence type="predicted"/>
<accession>D2R243</accession>
<dbReference type="AlphaFoldDB" id="D2R243"/>
<name>D2R243_PIRSD</name>
<dbReference type="KEGG" id="psl:Psta_4000"/>
<feature type="signal peptide" evidence="1">
    <location>
        <begin position="1"/>
        <end position="28"/>
    </location>
</feature>
<dbReference type="EMBL" id="CP001848">
    <property type="protein sequence ID" value="ADB18654.1"/>
    <property type="molecule type" value="Genomic_DNA"/>
</dbReference>